<feature type="transmembrane region" description="Helical" evidence="13">
    <location>
        <begin position="479"/>
        <end position="500"/>
    </location>
</feature>
<dbReference type="AlphaFoldDB" id="A0AA38HZ30"/>
<feature type="transmembrane region" description="Helical" evidence="13">
    <location>
        <begin position="39"/>
        <end position="60"/>
    </location>
</feature>
<evidence type="ECO:0000256" key="12">
    <source>
        <dbReference type="RuleBase" id="RU000679"/>
    </source>
</evidence>
<evidence type="ECO:0000256" key="7">
    <source>
        <dbReference type="ARBA" id="ARBA00023053"/>
    </source>
</evidence>
<dbReference type="GO" id="GO:0015280">
    <property type="term" value="F:ligand-gated sodium channel activity"/>
    <property type="evidence" value="ECO:0007669"/>
    <property type="project" value="TreeGrafter"/>
</dbReference>
<evidence type="ECO:0000256" key="1">
    <source>
        <dbReference type="ARBA" id="ARBA00004141"/>
    </source>
</evidence>
<keyword evidence="3 12" id="KW-0813">Transport</keyword>
<dbReference type="PROSITE" id="PS01206">
    <property type="entry name" value="ASC"/>
    <property type="match status" value="1"/>
</dbReference>
<comment type="subcellular location">
    <subcellularLocation>
        <location evidence="1">Membrane</location>
        <topology evidence="1">Multi-pass membrane protein</topology>
    </subcellularLocation>
</comment>
<dbReference type="GO" id="GO:0005886">
    <property type="term" value="C:plasma membrane"/>
    <property type="evidence" value="ECO:0007669"/>
    <property type="project" value="TreeGrafter"/>
</dbReference>
<dbReference type="PANTHER" id="PTHR11690:SF288">
    <property type="entry name" value="AMILORIDE-SENSITIVE NA+ CHANNEL-RELATED"/>
    <property type="match status" value="1"/>
</dbReference>
<evidence type="ECO:0000256" key="6">
    <source>
        <dbReference type="ARBA" id="ARBA00022989"/>
    </source>
</evidence>
<keyword evidence="8 12" id="KW-0406">Ion transport</keyword>
<keyword evidence="15" id="KW-1185">Reference proteome</keyword>
<dbReference type="InterPro" id="IPR001873">
    <property type="entry name" value="ENaC"/>
</dbReference>
<reference evidence="14" key="1">
    <citation type="journal article" date="2023" name="G3 (Bethesda)">
        <title>Whole genome assemblies of Zophobas morio and Tenebrio molitor.</title>
        <authorList>
            <person name="Kaur S."/>
            <person name="Stinson S.A."/>
            <person name="diCenzo G.C."/>
        </authorList>
    </citation>
    <scope>NUCLEOTIDE SEQUENCE</scope>
    <source>
        <strain evidence="14">QUZm001</strain>
    </source>
</reference>
<evidence type="ECO:0000256" key="8">
    <source>
        <dbReference type="ARBA" id="ARBA00023065"/>
    </source>
</evidence>
<dbReference type="Gene3D" id="2.60.470.10">
    <property type="entry name" value="Acid-sensing ion channels like domains"/>
    <property type="match status" value="1"/>
</dbReference>
<organism evidence="14 15">
    <name type="scientific">Zophobas morio</name>
    <dbReference type="NCBI Taxonomy" id="2755281"/>
    <lineage>
        <taxon>Eukaryota</taxon>
        <taxon>Metazoa</taxon>
        <taxon>Ecdysozoa</taxon>
        <taxon>Arthropoda</taxon>
        <taxon>Hexapoda</taxon>
        <taxon>Insecta</taxon>
        <taxon>Pterygota</taxon>
        <taxon>Neoptera</taxon>
        <taxon>Endopterygota</taxon>
        <taxon>Coleoptera</taxon>
        <taxon>Polyphaga</taxon>
        <taxon>Cucujiformia</taxon>
        <taxon>Tenebrionidae</taxon>
        <taxon>Zophobas</taxon>
    </lineage>
</organism>
<evidence type="ECO:0000256" key="2">
    <source>
        <dbReference type="ARBA" id="ARBA00007193"/>
    </source>
</evidence>
<keyword evidence="7" id="KW-0915">Sodium</keyword>
<evidence type="ECO:0000256" key="9">
    <source>
        <dbReference type="ARBA" id="ARBA00023136"/>
    </source>
</evidence>
<evidence type="ECO:0000256" key="11">
    <source>
        <dbReference type="ARBA" id="ARBA00023303"/>
    </source>
</evidence>
<dbReference type="EMBL" id="JALNTZ010000007">
    <property type="protein sequence ID" value="KAJ3646114.1"/>
    <property type="molecule type" value="Genomic_DNA"/>
</dbReference>
<dbReference type="InterPro" id="IPR020903">
    <property type="entry name" value="ENaC_CS"/>
</dbReference>
<keyword evidence="6 13" id="KW-1133">Transmembrane helix</keyword>
<comment type="similarity">
    <text evidence="2 12">Belongs to the amiloride-sensitive sodium channel (TC 1.A.6) family.</text>
</comment>
<dbReference type="PRINTS" id="PR01078">
    <property type="entry name" value="AMINACHANNEL"/>
</dbReference>
<evidence type="ECO:0000313" key="14">
    <source>
        <dbReference type="EMBL" id="KAJ3646114.1"/>
    </source>
</evidence>
<keyword evidence="5 12" id="KW-0812">Transmembrane</keyword>
<protein>
    <recommendedName>
        <fullName evidence="16">Sodium channel protein Nach</fullName>
    </recommendedName>
</protein>
<keyword evidence="9 13" id="KW-0472">Membrane</keyword>
<dbReference type="Proteomes" id="UP001168821">
    <property type="component" value="Unassembled WGS sequence"/>
</dbReference>
<sequence>MKDTFKKNLRIHFREYCNHTSVHGFQYLGEKNRHVVERIWWFLVFVICLAACITSIWAVYKKWEGSPVIVNFANTLTPIYQIPFPAVTICPEAKSNQKIFNFTQVMQNMEDGIPLNLSDEARFEYMSLICNHYPELNYTNNDTFSDDFYDVLRTVTPEFQILNCSFLDSLTDKCAEFFVPIVTEEGVCYTFNILEAKEIYKDTVLSFNDYHRRSNLNLQNRTSWSLQEGYSESAGLSPYPLRAYLAGAKNGLTLTILTVNEDLDYACKDSLQGYRVILHTPMTIPRPSQKYFRIPLDQSVIGAIEPVMITTSNRVKGYKSERRKCFFSFERELRYFKNYTASNCNLECLTNYTLEMCGCVDFYMPRENGTKICGTGNIECMKIAEGVMHEIHLSVQIDDEKSFKKFDCNCLSVCSDLTYAVETSQINYEWKNMGSARRSLPRVSANSHLSTLTLFFKSESFITSERNELYGPLDFISNFGGLLGLFTGFSILSLMEMVYFMSIRILCNIRLFGRWSGAEKE</sequence>
<evidence type="ECO:0000256" key="13">
    <source>
        <dbReference type="SAM" id="Phobius"/>
    </source>
</evidence>
<evidence type="ECO:0008006" key="16">
    <source>
        <dbReference type="Google" id="ProtNLM"/>
    </source>
</evidence>
<evidence type="ECO:0000313" key="15">
    <source>
        <dbReference type="Proteomes" id="UP001168821"/>
    </source>
</evidence>
<dbReference type="Gene3D" id="1.10.287.770">
    <property type="entry name" value="YojJ-like"/>
    <property type="match status" value="1"/>
</dbReference>
<evidence type="ECO:0000256" key="4">
    <source>
        <dbReference type="ARBA" id="ARBA00022461"/>
    </source>
</evidence>
<keyword evidence="10 12" id="KW-0739">Sodium transport</keyword>
<dbReference type="Pfam" id="PF00858">
    <property type="entry name" value="ASC"/>
    <property type="match status" value="1"/>
</dbReference>
<name>A0AA38HZ30_9CUCU</name>
<comment type="caution">
    <text evidence="14">The sequence shown here is derived from an EMBL/GenBank/DDBJ whole genome shotgun (WGS) entry which is preliminary data.</text>
</comment>
<accession>A0AA38HZ30</accession>
<proteinExistence type="inferred from homology"/>
<evidence type="ECO:0000256" key="3">
    <source>
        <dbReference type="ARBA" id="ARBA00022448"/>
    </source>
</evidence>
<gene>
    <name evidence="14" type="ORF">Zmor_023718</name>
</gene>
<dbReference type="PANTHER" id="PTHR11690">
    <property type="entry name" value="AMILORIDE-SENSITIVE SODIUM CHANNEL-RELATED"/>
    <property type="match status" value="1"/>
</dbReference>
<keyword evidence="4 12" id="KW-0894">Sodium channel</keyword>
<evidence type="ECO:0000256" key="5">
    <source>
        <dbReference type="ARBA" id="ARBA00022692"/>
    </source>
</evidence>
<keyword evidence="11 12" id="KW-0407">Ion channel</keyword>
<evidence type="ECO:0000256" key="10">
    <source>
        <dbReference type="ARBA" id="ARBA00023201"/>
    </source>
</evidence>